<feature type="region of interest" description="Disordered" evidence="8">
    <location>
        <begin position="130"/>
        <end position="184"/>
    </location>
</feature>
<evidence type="ECO:0000313" key="10">
    <source>
        <dbReference type="Ensembl" id="ENSMMOP00000006411.1"/>
    </source>
</evidence>
<accession>A0A3Q3VUG4</accession>
<dbReference type="GO" id="GO:0005047">
    <property type="term" value="F:signal recognition particle binding"/>
    <property type="evidence" value="ECO:0007669"/>
    <property type="project" value="InterPro"/>
</dbReference>
<dbReference type="InterPro" id="IPR003593">
    <property type="entry name" value="AAA+_ATPase"/>
</dbReference>
<dbReference type="SMART" id="SM00962">
    <property type="entry name" value="SRP54"/>
    <property type="match status" value="1"/>
</dbReference>
<dbReference type="CDD" id="cd17876">
    <property type="entry name" value="SRalpha_C"/>
    <property type="match status" value="1"/>
</dbReference>
<feature type="compositionally biased region" description="Basic and acidic residues" evidence="8">
    <location>
        <begin position="230"/>
        <end position="240"/>
    </location>
</feature>
<keyword evidence="11" id="KW-1185">Reference proteome</keyword>
<feature type="compositionally biased region" description="Basic and acidic residues" evidence="8">
    <location>
        <begin position="158"/>
        <end position="179"/>
    </location>
</feature>
<dbReference type="Proteomes" id="UP000261620">
    <property type="component" value="Unplaced"/>
</dbReference>
<dbReference type="SMART" id="SM00382">
    <property type="entry name" value="AAA"/>
    <property type="match status" value="1"/>
</dbReference>
<name>A0A3Q3VUG4_MOLML</name>
<comment type="similarity">
    <text evidence="2">Belongs to the GTP-binding SRP family.</text>
</comment>
<evidence type="ECO:0000256" key="4">
    <source>
        <dbReference type="ARBA" id="ARBA00022824"/>
    </source>
</evidence>
<protein>
    <recommendedName>
        <fullName evidence="9">SRP54-type proteins GTP-binding domain-containing protein</fullName>
    </recommendedName>
</protein>
<dbReference type="Pfam" id="PF02881">
    <property type="entry name" value="SRP54_N"/>
    <property type="match status" value="1"/>
</dbReference>
<dbReference type="FunFam" id="3.40.50.300:FF:000188">
    <property type="entry name" value="signal recognition particle receptor subunit alpha"/>
    <property type="match status" value="1"/>
</dbReference>
<dbReference type="InterPro" id="IPR042101">
    <property type="entry name" value="SRP54_N_sf"/>
</dbReference>
<evidence type="ECO:0000256" key="8">
    <source>
        <dbReference type="SAM" id="MobiDB-lite"/>
    </source>
</evidence>
<dbReference type="FunFam" id="1.20.120.140:FF:000004">
    <property type="entry name" value="Signal recognition particle receptor subunit alpha"/>
    <property type="match status" value="1"/>
</dbReference>
<dbReference type="InterPro" id="IPR007222">
    <property type="entry name" value="Sig_recog_particle_rcpt_asu_N"/>
</dbReference>
<dbReference type="PROSITE" id="PS00300">
    <property type="entry name" value="SRP54"/>
    <property type="match status" value="1"/>
</dbReference>
<evidence type="ECO:0000256" key="7">
    <source>
        <dbReference type="ARBA" id="ARBA00023170"/>
    </source>
</evidence>
<dbReference type="Gene3D" id="1.20.120.140">
    <property type="entry name" value="Signal recognition particle SRP54, nucleotide-binding domain"/>
    <property type="match status" value="1"/>
</dbReference>
<dbReference type="InterPro" id="IPR013822">
    <property type="entry name" value="Signal_recog_particl_SRP54_hlx"/>
</dbReference>
<dbReference type="InterPro" id="IPR036225">
    <property type="entry name" value="SRP/SRP_N"/>
</dbReference>
<dbReference type="STRING" id="94237.ENSMMOP00000006411"/>
<dbReference type="GO" id="GO:0006614">
    <property type="term" value="P:SRP-dependent cotranslational protein targeting to membrane"/>
    <property type="evidence" value="ECO:0007669"/>
    <property type="project" value="InterPro"/>
</dbReference>
<keyword evidence="6" id="KW-0472">Membrane</keyword>
<dbReference type="AlphaFoldDB" id="A0A3Q3VUG4"/>
<evidence type="ECO:0000256" key="2">
    <source>
        <dbReference type="ARBA" id="ARBA00008531"/>
    </source>
</evidence>
<dbReference type="Pfam" id="PF04086">
    <property type="entry name" value="SRP-alpha_N"/>
    <property type="match status" value="1"/>
</dbReference>
<dbReference type="PANTHER" id="PTHR43134:SF1">
    <property type="entry name" value="SIGNAL RECOGNITION PARTICLE RECEPTOR SUBUNIT ALPHA"/>
    <property type="match status" value="1"/>
</dbReference>
<dbReference type="GO" id="GO:0005785">
    <property type="term" value="C:signal recognition particle receptor complex"/>
    <property type="evidence" value="ECO:0007669"/>
    <property type="project" value="InterPro"/>
</dbReference>
<dbReference type="FunFam" id="3.30.450.60:FF:000024">
    <property type="entry name" value="signal recognition particle receptor subunit alpha isoform X2"/>
    <property type="match status" value="1"/>
</dbReference>
<proteinExistence type="inferred from homology"/>
<keyword evidence="7" id="KW-0675">Receptor</keyword>
<dbReference type="InterPro" id="IPR000897">
    <property type="entry name" value="SRP54_GTPase_dom"/>
</dbReference>
<dbReference type="SUPFAM" id="SSF47364">
    <property type="entry name" value="Domain of the SRP/SRP receptor G-proteins"/>
    <property type="match status" value="1"/>
</dbReference>
<reference evidence="10" key="2">
    <citation type="submission" date="2025-09" db="UniProtKB">
        <authorList>
            <consortium name="Ensembl"/>
        </authorList>
    </citation>
    <scope>IDENTIFICATION</scope>
</reference>
<evidence type="ECO:0000313" key="11">
    <source>
        <dbReference type="Proteomes" id="UP000261620"/>
    </source>
</evidence>
<dbReference type="SUPFAM" id="SSF52540">
    <property type="entry name" value="P-loop containing nucleoside triphosphate hydrolases"/>
    <property type="match status" value="1"/>
</dbReference>
<evidence type="ECO:0000259" key="9">
    <source>
        <dbReference type="PROSITE" id="PS00300"/>
    </source>
</evidence>
<dbReference type="InterPro" id="IPR027417">
    <property type="entry name" value="P-loop_NTPase"/>
</dbReference>
<evidence type="ECO:0000256" key="5">
    <source>
        <dbReference type="ARBA" id="ARBA00023134"/>
    </source>
</evidence>
<keyword evidence="5" id="KW-0342">GTP-binding</keyword>
<dbReference type="Gene3D" id="3.30.450.60">
    <property type="match status" value="1"/>
</dbReference>
<comment type="subcellular location">
    <subcellularLocation>
        <location evidence="1">Endoplasmic reticulum membrane</location>
        <topology evidence="1">Peripheral membrane protein</topology>
        <orientation evidence="1">Cytoplasmic side</orientation>
    </subcellularLocation>
</comment>
<dbReference type="Ensembl" id="ENSMMOT00000006527.1">
    <property type="protein sequence ID" value="ENSMMOP00000006411.1"/>
    <property type="gene ID" value="ENSMMOG00000005019.1"/>
</dbReference>
<dbReference type="Pfam" id="PF00448">
    <property type="entry name" value="SRP54"/>
    <property type="match status" value="1"/>
</dbReference>
<feature type="region of interest" description="Disordered" evidence="8">
    <location>
        <begin position="224"/>
        <end position="265"/>
    </location>
</feature>
<feature type="compositionally biased region" description="Polar residues" evidence="8">
    <location>
        <begin position="255"/>
        <end position="265"/>
    </location>
</feature>
<evidence type="ECO:0000256" key="6">
    <source>
        <dbReference type="ARBA" id="ARBA00023136"/>
    </source>
</evidence>
<dbReference type="CDD" id="cd14826">
    <property type="entry name" value="SR_alpha_SRX"/>
    <property type="match status" value="1"/>
</dbReference>
<dbReference type="InterPro" id="IPR011012">
    <property type="entry name" value="Longin-like_dom_sf"/>
</dbReference>
<organism evidence="10 11">
    <name type="scientific">Mola mola</name>
    <name type="common">Ocean sunfish</name>
    <name type="synonym">Tetraodon mola</name>
    <dbReference type="NCBI Taxonomy" id="94237"/>
    <lineage>
        <taxon>Eukaryota</taxon>
        <taxon>Metazoa</taxon>
        <taxon>Chordata</taxon>
        <taxon>Craniata</taxon>
        <taxon>Vertebrata</taxon>
        <taxon>Euteleostomi</taxon>
        <taxon>Actinopterygii</taxon>
        <taxon>Neopterygii</taxon>
        <taxon>Teleostei</taxon>
        <taxon>Neoteleostei</taxon>
        <taxon>Acanthomorphata</taxon>
        <taxon>Eupercaria</taxon>
        <taxon>Tetraodontiformes</taxon>
        <taxon>Molidae</taxon>
        <taxon>Mola</taxon>
    </lineage>
</organism>
<feature type="domain" description="SRP54-type proteins GTP-binding" evidence="9">
    <location>
        <begin position="589"/>
        <end position="602"/>
    </location>
</feature>
<dbReference type="GO" id="GO:0003924">
    <property type="term" value="F:GTPase activity"/>
    <property type="evidence" value="ECO:0007669"/>
    <property type="project" value="InterPro"/>
</dbReference>
<reference evidence="10" key="1">
    <citation type="submission" date="2025-08" db="UniProtKB">
        <authorList>
            <consortium name="Ensembl"/>
        </authorList>
    </citation>
    <scope>IDENTIFICATION</scope>
</reference>
<dbReference type="OMA" id="HLGWIDK"/>
<dbReference type="SMART" id="SM00963">
    <property type="entry name" value="SRP54_N"/>
    <property type="match status" value="1"/>
</dbReference>
<keyword evidence="3" id="KW-0547">Nucleotide-binding</keyword>
<keyword evidence="4" id="KW-0256">Endoplasmic reticulum</keyword>
<dbReference type="GO" id="GO:0005525">
    <property type="term" value="F:GTP binding"/>
    <property type="evidence" value="ECO:0007669"/>
    <property type="project" value="UniProtKB-KW"/>
</dbReference>
<dbReference type="SUPFAM" id="SSF64356">
    <property type="entry name" value="SNARE-like"/>
    <property type="match status" value="1"/>
</dbReference>
<dbReference type="PANTHER" id="PTHR43134">
    <property type="entry name" value="SIGNAL RECOGNITION PARTICLE RECEPTOR SUBUNIT ALPHA"/>
    <property type="match status" value="1"/>
</dbReference>
<dbReference type="GO" id="GO:0006886">
    <property type="term" value="P:intracellular protein transport"/>
    <property type="evidence" value="ECO:0007669"/>
    <property type="project" value="InterPro"/>
</dbReference>
<dbReference type="Gene3D" id="3.40.50.300">
    <property type="entry name" value="P-loop containing nucleotide triphosphate hydrolases"/>
    <property type="match status" value="1"/>
</dbReference>
<sequence length="617" mass="68303">MLDFFTIFSKGGIVLWCFQGAGVTESFTGPVNALIRSVILQERSGNSSFTHEALSLKYKLDNEFELIFVVGFQKILTLTYVDKFIDDVQLHFRDRYKNELEQKGALRLLNQSFEFEDDFKMLLRKAEDSSKARSPAPMRTFKESEKSQKTVKSMIETKGGDKDKEQGGKKNKNTKKEGENEQIPTPEAFSRFALLNPPFPSVKHACWLVSDFLILAFCHCAYSKSPKPQKPREKQKRVWDKGGGSAKDLDYSVNGHGSPNGEQNQEAPVDLVCTYQASLLIELTMLNKSSKKGGSFGGMFGMLKGLVGSKSLTREDMESVLDKMRDHLIAKNVAADIATQLCDSVAKKLEGKVMGTFTTVASTVKQALQDSLVQILQPKRRVDILRDVMEAQNQRRPFVITFCGVNGVGKSTNLAKISFWLMENGFTVLIAACDTFRAGAVEQLRTHQRHLNSLHPPEKHGGRPIVQLYEKGYGKDAAGIAMEAIAYARNQVFDVVLVDTAGRMQDNAPLMTALAKLIAVNMPDLVLFVGEALVGNEAVDQLVKFNQALADHSMSDKPRLIDGIVLTKFDTIDDKVGAAISMTYITGQPIVFVGTGQTYNDLRSLNARAVVNALMKA</sequence>
<evidence type="ECO:0000256" key="3">
    <source>
        <dbReference type="ARBA" id="ARBA00022741"/>
    </source>
</evidence>
<evidence type="ECO:0000256" key="1">
    <source>
        <dbReference type="ARBA" id="ARBA00004397"/>
    </source>
</evidence>